<protein>
    <submittedName>
        <fullName evidence="7">3-hydroxybutyryl-CoA dehydrogenase</fullName>
    </submittedName>
</protein>
<evidence type="ECO:0000259" key="6">
    <source>
        <dbReference type="Pfam" id="PF02737"/>
    </source>
</evidence>
<feature type="domain" description="3-hydroxyacyl-CoA dehydrogenase NAD binding" evidence="6">
    <location>
        <begin position="6"/>
        <end position="186"/>
    </location>
</feature>
<dbReference type="SUPFAM" id="SSF48179">
    <property type="entry name" value="6-phosphogluconate dehydrogenase C-terminal domain-like"/>
    <property type="match status" value="1"/>
</dbReference>
<dbReference type="RefSeq" id="WP_019194263.1">
    <property type="nucleotide sequence ID" value="NZ_LT629765.1"/>
</dbReference>
<feature type="domain" description="3-hydroxyacyl-CoA dehydrogenase C-terminal" evidence="5">
    <location>
        <begin position="190"/>
        <end position="288"/>
    </location>
</feature>
<proteinExistence type="inferred from homology"/>
<dbReference type="Proteomes" id="UP000182237">
    <property type="component" value="Chromosome I"/>
</dbReference>
<evidence type="ECO:0000313" key="8">
    <source>
        <dbReference type="Proteomes" id="UP000182237"/>
    </source>
</evidence>
<dbReference type="Pfam" id="PF02737">
    <property type="entry name" value="3HCDH_N"/>
    <property type="match status" value="1"/>
</dbReference>
<evidence type="ECO:0000256" key="2">
    <source>
        <dbReference type="ARBA" id="ARBA00009463"/>
    </source>
</evidence>
<keyword evidence="3" id="KW-0560">Oxidoreductase</keyword>
<evidence type="ECO:0000259" key="5">
    <source>
        <dbReference type="Pfam" id="PF00725"/>
    </source>
</evidence>
<dbReference type="InterPro" id="IPR006108">
    <property type="entry name" value="3HC_DH_C"/>
</dbReference>
<name>A0A1H1RAZ9_9CORY</name>
<dbReference type="InterPro" id="IPR036291">
    <property type="entry name" value="NAD(P)-bd_dom_sf"/>
</dbReference>
<comment type="similarity">
    <text evidence="2">Belongs to the 3-hydroxyacyl-CoA dehydrogenase family.</text>
</comment>
<dbReference type="NCBIfam" id="NF006143">
    <property type="entry name" value="PRK08293.1"/>
    <property type="match status" value="1"/>
</dbReference>
<dbReference type="PANTHER" id="PTHR48075">
    <property type="entry name" value="3-HYDROXYACYL-COA DEHYDROGENASE FAMILY PROTEIN"/>
    <property type="match status" value="1"/>
</dbReference>
<dbReference type="GO" id="GO:0016616">
    <property type="term" value="F:oxidoreductase activity, acting on the CH-OH group of donors, NAD or NADP as acceptor"/>
    <property type="evidence" value="ECO:0007669"/>
    <property type="project" value="InterPro"/>
</dbReference>
<keyword evidence="8" id="KW-1185">Reference proteome</keyword>
<dbReference type="STRING" id="1203190.GCA_000312345_01447"/>
<evidence type="ECO:0000256" key="1">
    <source>
        <dbReference type="ARBA" id="ARBA00005086"/>
    </source>
</evidence>
<evidence type="ECO:0000256" key="4">
    <source>
        <dbReference type="PIRSR" id="PIRSR000105-1"/>
    </source>
</evidence>
<evidence type="ECO:0000313" key="7">
    <source>
        <dbReference type="EMBL" id="SDS32954.1"/>
    </source>
</evidence>
<dbReference type="SUPFAM" id="SSF51735">
    <property type="entry name" value="NAD(P)-binding Rossmann-fold domains"/>
    <property type="match status" value="1"/>
</dbReference>
<organism evidence="7 8">
    <name type="scientific">Corynebacterium timonense</name>
    <dbReference type="NCBI Taxonomy" id="441500"/>
    <lineage>
        <taxon>Bacteria</taxon>
        <taxon>Bacillati</taxon>
        <taxon>Actinomycetota</taxon>
        <taxon>Actinomycetes</taxon>
        <taxon>Mycobacteriales</taxon>
        <taxon>Corynebacteriaceae</taxon>
        <taxon>Corynebacterium</taxon>
    </lineage>
</organism>
<accession>A0A1H1RAZ9</accession>
<dbReference type="Pfam" id="PF00725">
    <property type="entry name" value="3HCDH"/>
    <property type="match status" value="1"/>
</dbReference>
<dbReference type="Gene3D" id="3.40.50.720">
    <property type="entry name" value="NAD(P)-binding Rossmann-like Domain"/>
    <property type="match status" value="1"/>
</dbReference>
<sequence>MTDIKNVTVLGAGVLGAQIAFQIAYKGFNVISWDIDDDAVEAAKKRFDSFEDRYVNDVEDATKDGVAEARERLSQTSDLEEAVRDADLIIEAVPENADIKDDVWSKAGKAAKDSAILTSNSSTMLPSDIAPSTGREEDFLHIHFANNIWVRNIAEIMPHKGTKDGLVDTLTEFAKEIGMIPAVLEKEKGGYILNSLLLPWLRAAEELWIDGYAKIEDIDTDWKVSSGMVKGPFEAMDMIGLRTLYAIESNEIEKGDAPDWQKRFVKALKEDYLDKERYGEENGKGFYDHSE</sequence>
<reference evidence="7 8" key="1">
    <citation type="submission" date="2016-10" db="EMBL/GenBank/DDBJ databases">
        <authorList>
            <person name="de Groot N.N."/>
        </authorList>
    </citation>
    <scope>NUCLEOTIDE SEQUENCE [LARGE SCALE GENOMIC DNA]</scope>
    <source>
        <strain evidence="7 8">DSM 45434</strain>
    </source>
</reference>
<dbReference type="EMBL" id="LT629765">
    <property type="protein sequence ID" value="SDS32954.1"/>
    <property type="molecule type" value="Genomic_DNA"/>
</dbReference>
<dbReference type="PIRSF" id="PIRSF000105">
    <property type="entry name" value="HCDH"/>
    <property type="match status" value="1"/>
</dbReference>
<evidence type="ECO:0000256" key="3">
    <source>
        <dbReference type="ARBA" id="ARBA00023002"/>
    </source>
</evidence>
<dbReference type="GO" id="GO:0070403">
    <property type="term" value="F:NAD+ binding"/>
    <property type="evidence" value="ECO:0007669"/>
    <property type="project" value="InterPro"/>
</dbReference>
<dbReference type="GO" id="GO:0006631">
    <property type="term" value="P:fatty acid metabolic process"/>
    <property type="evidence" value="ECO:0007669"/>
    <property type="project" value="InterPro"/>
</dbReference>
<dbReference type="PANTHER" id="PTHR48075:SF5">
    <property type="entry name" value="3-HYDROXYBUTYRYL-COA DEHYDROGENASE"/>
    <property type="match status" value="1"/>
</dbReference>
<dbReference type="InterPro" id="IPR008927">
    <property type="entry name" value="6-PGluconate_DH-like_C_sf"/>
</dbReference>
<dbReference type="Gene3D" id="1.10.1040.10">
    <property type="entry name" value="N-(1-d-carboxylethyl)-l-norvaline Dehydrogenase, domain 2"/>
    <property type="match status" value="1"/>
</dbReference>
<gene>
    <name evidence="7" type="ORF">SAMN04488539_1457</name>
</gene>
<dbReference type="AlphaFoldDB" id="A0A1H1RAZ9"/>
<dbReference type="InterPro" id="IPR022694">
    <property type="entry name" value="3-OHacyl-CoA_DH"/>
</dbReference>
<dbReference type="eggNOG" id="COG1250">
    <property type="taxonomic scope" value="Bacteria"/>
</dbReference>
<dbReference type="InterPro" id="IPR013328">
    <property type="entry name" value="6PGD_dom2"/>
</dbReference>
<comment type="pathway">
    <text evidence="1">Lipid metabolism; butanoate metabolism.</text>
</comment>
<dbReference type="InterPro" id="IPR006176">
    <property type="entry name" value="3-OHacyl-CoA_DH_NAD-bd"/>
</dbReference>
<feature type="site" description="Important for catalytic activity" evidence="4">
    <location>
        <position position="143"/>
    </location>
</feature>
<dbReference type="OrthoDB" id="9771883at2"/>